<name>A0A484Z8V2_9ENTR</name>
<evidence type="ECO:0000256" key="4">
    <source>
        <dbReference type="ARBA" id="ARBA00022558"/>
    </source>
</evidence>
<evidence type="ECO:0000259" key="9">
    <source>
        <dbReference type="Pfam" id="PF13954"/>
    </source>
</evidence>
<gene>
    <name evidence="10" type="primary">fimD_14</name>
    <name evidence="10" type="ORF">NCTC12126_06127</name>
</gene>
<protein>
    <submittedName>
        <fullName evidence="10">P pilus assembly protein, porin PapC</fullName>
    </submittedName>
</protein>
<reference evidence="10 11" key="1">
    <citation type="submission" date="2019-03" db="EMBL/GenBank/DDBJ databases">
        <authorList>
            <consortium name="Pathogen Informatics"/>
        </authorList>
    </citation>
    <scope>NUCLEOTIDE SEQUENCE [LARGE SCALE GENOMIC DNA]</scope>
    <source>
        <strain evidence="10 11">NCTC12126</strain>
    </source>
</reference>
<dbReference type="InterPro" id="IPR037224">
    <property type="entry name" value="PapC_N_sf"/>
</dbReference>
<keyword evidence="7" id="KW-0472">Membrane</keyword>
<keyword evidence="3" id="KW-0813">Transport</keyword>
<keyword evidence="5" id="KW-0812">Transmembrane</keyword>
<dbReference type="SUPFAM" id="SSF141729">
    <property type="entry name" value="FimD N-terminal domain-like"/>
    <property type="match status" value="1"/>
</dbReference>
<evidence type="ECO:0000256" key="8">
    <source>
        <dbReference type="ARBA" id="ARBA00023237"/>
    </source>
</evidence>
<dbReference type="PANTHER" id="PTHR30451:SF21">
    <property type="entry name" value="FIMBRIAL USHER DOMAIN-CONTAINING PROTEIN YDET-RELATED"/>
    <property type="match status" value="1"/>
</dbReference>
<organism evidence="10 11">
    <name type="scientific">Enterobacter cancerogenus</name>
    <dbReference type="NCBI Taxonomy" id="69218"/>
    <lineage>
        <taxon>Bacteria</taxon>
        <taxon>Pseudomonadati</taxon>
        <taxon>Pseudomonadota</taxon>
        <taxon>Gammaproteobacteria</taxon>
        <taxon>Enterobacterales</taxon>
        <taxon>Enterobacteriaceae</taxon>
        <taxon>Enterobacter</taxon>
        <taxon>Enterobacter cloacae complex</taxon>
    </lineage>
</organism>
<evidence type="ECO:0000256" key="3">
    <source>
        <dbReference type="ARBA" id="ARBA00022448"/>
    </source>
</evidence>
<accession>A0A484Z8V2</accession>
<keyword evidence="6" id="KW-0732">Signal</keyword>
<feature type="domain" description="PapC N-terminal" evidence="9">
    <location>
        <begin position="33"/>
        <end position="104"/>
    </location>
</feature>
<keyword evidence="4" id="KW-1029">Fimbrium biogenesis</keyword>
<dbReference type="AlphaFoldDB" id="A0A484Z8V2"/>
<dbReference type="GO" id="GO:0009279">
    <property type="term" value="C:cell outer membrane"/>
    <property type="evidence" value="ECO:0007669"/>
    <property type="project" value="UniProtKB-SubCell"/>
</dbReference>
<dbReference type="Pfam" id="PF13954">
    <property type="entry name" value="PapC_N"/>
    <property type="match status" value="1"/>
</dbReference>
<evidence type="ECO:0000256" key="2">
    <source>
        <dbReference type="ARBA" id="ARBA00008064"/>
    </source>
</evidence>
<dbReference type="Gene3D" id="3.10.20.410">
    <property type="match status" value="1"/>
</dbReference>
<evidence type="ECO:0000256" key="7">
    <source>
        <dbReference type="ARBA" id="ARBA00023136"/>
    </source>
</evidence>
<sequence length="105" mass="11606">MATKKNKMWPARQALYFVVAFFNVAQSVYARETFNPELVELDNPGMGKADLSAFETGGQAPGQYRVDIILDGQLVETKDVQFIAGKAADAPLQPCLSLERLKAWV</sequence>
<dbReference type="EMBL" id="CAADIW010000079">
    <property type="protein sequence ID" value="VFS44814.1"/>
    <property type="molecule type" value="Genomic_DNA"/>
</dbReference>
<dbReference type="Proteomes" id="UP000351155">
    <property type="component" value="Unassembled WGS sequence"/>
</dbReference>
<comment type="similarity">
    <text evidence="2">Belongs to the fimbrial export usher family.</text>
</comment>
<evidence type="ECO:0000313" key="11">
    <source>
        <dbReference type="Proteomes" id="UP000351155"/>
    </source>
</evidence>
<evidence type="ECO:0000256" key="1">
    <source>
        <dbReference type="ARBA" id="ARBA00004571"/>
    </source>
</evidence>
<keyword evidence="8" id="KW-0998">Cell outer membrane</keyword>
<dbReference type="GO" id="GO:0009297">
    <property type="term" value="P:pilus assembly"/>
    <property type="evidence" value="ECO:0007669"/>
    <property type="project" value="InterPro"/>
</dbReference>
<dbReference type="PANTHER" id="PTHR30451">
    <property type="entry name" value="OUTER MEMBRANE USHER PROTEIN"/>
    <property type="match status" value="1"/>
</dbReference>
<dbReference type="InterPro" id="IPR000015">
    <property type="entry name" value="Fimb_usher"/>
</dbReference>
<proteinExistence type="inferred from homology"/>
<evidence type="ECO:0000256" key="5">
    <source>
        <dbReference type="ARBA" id="ARBA00022692"/>
    </source>
</evidence>
<dbReference type="GO" id="GO:0015473">
    <property type="term" value="F:fimbrial usher porin activity"/>
    <property type="evidence" value="ECO:0007669"/>
    <property type="project" value="InterPro"/>
</dbReference>
<evidence type="ECO:0000313" key="10">
    <source>
        <dbReference type="EMBL" id="VFS44814.1"/>
    </source>
</evidence>
<comment type="subcellular location">
    <subcellularLocation>
        <location evidence="1">Cell outer membrane</location>
        <topology evidence="1">Multi-pass membrane protein</topology>
    </subcellularLocation>
</comment>
<evidence type="ECO:0000256" key="6">
    <source>
        <dbReference type="ARBA" id="ARBA00022729"/>
    </source>
</evidence>
<dbReference type="InterPro" id="IPR025885">
    <property type="entry name" value="PapC_N"/>
</dbReference>